<comment type="caution">
    <text evidence="1">The sequence shown here is derived from an EMBL/GenBank/DDBJ whole genome shotgun (WGS) entry which is preliminary data.</text>
</comment>
<accession>A0ABQ8SE96</accession>
<reference evidence="1 2" key="1">
    <citation type="journal article" date="2022" name="Allergy">
        <title>Genome assembly and annotation of Periplaneta americana reveal a comprehensive cockroach allergen profile.</title>
        <authorList>
            <person name="Wang L."/>
            <person name="Xiong Q."/>
            <person name="Saelim N."/>
            <person name="Wang L."/>
            <person name="Nong W."/>
            <person name="Wan A.T."/>
            <person name="Shi M."/>
            <person name="Liu X."/>
            <person name="Cao Q."/>
            <person name="Hui J.H.L."/>
            <person name="Sookrung N."/>
            <person name="Leung T.F."/>
            <person name="Tungtrongchitr A."/>
            <person name="Tsui S.K.W."/>
        </authorList>
    </citation>
    <scope>NUCLEOTIDE SEQUENCE [LARGE SCALE GENOMIC DNA]</scope>
    <source>
        <strain evidence="1">PWHHKU_190912</strain>
    </source>
</reference>
<sequence length="165" mass="18987">MAGLCEGGNEPSGSLKAILHDDIRLLIPALYKNQSDSLMAADGACHHLCKLMAPVRHRWSINDVIGGIRNTVKSLLKGRWFASATHDLWEVTKDELQECFENWYGRWQKCITDQKVVLYKYWDKPFKARNTLEEFSLARNVLRERGEEPPPHTWRVLAITDHTSL</sequence>
<evidence type="ECO:0000313" key="2">
    <source>
        <dbReference type="Proteomes" id="UP001148838"/>
    </source>
</evidence>
<evidence type="ECO:0000313" key="1">
    <source>
        <dbReference type="EMBL" id="KAJ4432106.1"/>
    </source>
</evidence>
<organism evidence="1 2">
    <name type="scientific">Periplaneta americana</name>
    <name type="common">American cockroach</name>
    <name type="synonym">Blatta americana</name>
    <dbReference type="NCBI Taxonomy" id="6978"/>
    <lineage>
        <taxon>Eukaryota</taxon>
        <taxon>Metazoa</taxon>
        <taxon>Ecdysozoa</taxon>
        <taxon>Arthropoda</taxon>
        <taxon>Hexapoda</taxon>
        <taxon>Insecta</taxon>
        <taxon>Pterygota</taxon>
        <taxon>Neoptera</taxon>
        <taxon>Polyneoptera</taxon>
        <taxon>Dictyoptera</taxon>
        <taxon>Blattodea</taxon>
        <taxon>Blattoidea</taxon>
        <taxon>Blattidae</taxon>
        <taxon>Blattinae</taxon>
        <taxon>Periplaneta</taxon>
    </lineage>
</organism>
<protein>
    <submittedName>
        <fullName evidence="1">Uncharacterized protein</fullName>
    </submittedName>
</protein>
<name>A0ABQ8SE96_PERAM</name>
<proteinExistence type="predicted"/>
<dbReference type="Proteomes" id="UP001148838">
    <property type="component" value="Unassembled WGS sequence"/>
</dbReference>
<dbReference type="EMBL" id="JAJSOF020000029">
    <property type="protein sequence ID" value="KAJ4432106.1"/>
    <property type="molecule type" value="Genomic_DNA"/>
</dbReference>
<keyword evidence="2" id="KW-1185">Reference proteome</keyword>
<gene>
    <name evidence="1" type="ORF">ANN_20721</name>
</gene>